<evidence type="ECO:0000313" key="2">
    <source>
        <dbReference type="Proteomes" id="UP000435802"/>
    </source>
</evidence>
<comment type="caution">
    <text evidence="1">The sequence shown here is derived from an EMBL/GenBank/DDBJ whole genome shotgun (WGS) entry which is preliminary data.</text>
</comment>
<name>A0A6N8SK15_9HYPH</name>
<accession>A0A6N8SK15</accession>
<evidence type="ECO:0000313" key="1">
    <source>
        <dbReference type="EMBL" id="MXN48803.1"/>
    </source>
</evidence>
<dbReference type="EMBL" id="WUMK01000012">
    <property type="protein sequence ID" value="MXN48803.1"/>
    <property type="molecule type" value="Genomic_DNA"/>
</dbReference>
<dbReference type="OrthoDB" id="8401577at2"/>
<gene>
    <name evidence="1" type="ORF">GR138_26750</name>
</gene>
<dbReference type="RefSeq" id="WP_160862296.1">
    <property type="nucleotide sequence ID" value="NZ_WUMK01000012.1"/>
</dbReference>
<dbReference type="Proteomes" id="UP000435802">
    <property type="component" value="Unassembled WGS sequence"/>
</dbReference>
<proteinExistence type="predicted"/>
<sequence>MKTTPGSAMMMRPSLMELMMVTSLSELTPDEQHWLKELASGGGMMIPTAMAKRLKDLGLAEQKLGGVGISDAGKRLVMSRRRR</sequence>
<dbReference type="AlphaFoldDB" id="A0A6N8SK15"/>
<reference evidence="1 2" key="1">
    <citation type="submission" date="2019-12" db="EMBL/GenBank/DDBJ databases">
        <title>Shinella kummerowiae sp. nov., a symbiotic bacterium isolated from root nodules of the herbal legume Kummerowia stipulacea.</title>
        <authorList>
            <person name="Gao J."/>
        </authorList>
    </citation>
    <scope>NUCLEOTIDE SEQUENCE [LARGE SCALE GENOMIC DNA]</scope>
    <source>
        <strain evidence="1 2">CCBAU 25048</strain>
    </source>
</reference>
<organism evidence="1 2">
    <name type="scientific">Shinella kummerowiae</name>
    <dbReference type="NCBI Taxonomy" id="417745"/>
    <lineage>
        <taxon>Bacteria</taxon>
        <taxon>Pseudomonadati</taxon>
        <taxon>Pseudomonadota</taxon>
        <taxon>Alphaproteobacteria</taxon>
        <taxon>Hyphomicrobiales</taxon>
        <taxon>Rhizobiaceae</taxon>
        <taxon>Shinella</taxon>
    </lineage>
</organism>
<keyword evidence="2" id="KW-1185">Reference proteome</keyword>
<protein>
    <submittedName>
        <fullName evidence="1">Uncharacterized protein</fullName>
    </submittedName>
</protein>